<dbReference type="PROSITE" id="PS50835">
    <property type="entry name" value="IG_LIKE"/>
    <property type="match status" value="4"/>
</dbReference>
<feature type="region of interest" description="Disordered" evidence="4">
    <location>
        <begin position="1633"/>
        <end position="1652"/>
    </location>
</feature>
<keyword evidence="5" id="KW-0812">Transmembrane</keyword>
<keyword evidence="2 5" id="KW-0472">Membrane</keyword>
<dbReference type="Pfam" id="PF13927">
    <property type="entry name" value="Ig_3"/>
    <property type="match status" value="1"/>
</dbReference>
<evidence type="ECO:0000259" key="6">
    <source>
        <dbReference type="PROSITE" id="PS50835"/>
    </source>
</evidence>
<dbReference type="Proteomes" id="UP000325440">
    <property type="component" value="Unassembled WGS sequence"/>
</dbReference>
<feature type="compositionally biased region" description="Basic residues" evidence="4">
    <location>
        <begin position="1542"/>
        <end position="1553"/>
    </location>
</feature>
<feature type="region of interest" description="Disordered" evidence="4">
    <location>
        <begin position="234"/>
        <end position="258"/>
    </location>
</feature>
<feature type="region of interest" description="Disordered" evidence="4">
    <location>
        <begin position="1100"/>
        <end position="1120"/>
    </location>
</feature>
<dbReference type="InterPro" id="IPR013162">
    <property type="entry name" value="CD80_C2-set"/>
</dbReference>
<dbReference type="SUPFAM" id="SSF48726">
    <property type="entry name" value="Immunoglobulin"/>
    <property type="match status" value="4"/>
</dbReference>
<evidence type="ECO:0000256" key="3">
    <source>
        <dbReference type="ARBA" id="ARBA00023157"/>
    </source>
</evidence>
<feature type="domain" description="Ig-like" evidence="6">
    <location>
        <begin position="619"/>
        <end position="746"/>
    </location>
</feature>
<feature type="region of interest" description="Disordered" evidence="4">
    <location>
        <begin position="467"/>
        <end position="487"/>
    </location>
</feature>
<feature type="region of interest" description="Disordered" evidence="4">
    <location>
        <begin position="1250"/>
        <end position="1269"/>
    </location>
</feature>
<feature type="transmembrane region" description="Helical" evidence="5">
    <location>
        <begin position="178"/>
        <end position="203"/>
    </location>
</feature>
<dbReference type="Pfam" id="PF08205">
    <property type="entry name" value="C2-set_2"/>
    <property type="match status" value="2"/>
</dbReference>
<dbReference type="InterPro" id="IPR007110">
    <property type="entry name" value="Ig-like_dom"/>
</dbReference>
<keyword evidence="8" id="KW-1185">Reference proteome</keyword>
<feature type="compositionally biased region" description="Polar residues" evidence="4">
    <location>
        <begin position="622"/>
        <end position="632"/>
    </location>
</feature>
<feature type="region of interest" description="Disordered" evidence="4">
    <location>
        <begin position="609"/>
        <end position="656"/>
    </location>
</feature>
<feature type="compositionally biased region" description="Polar residues" evidence="4">
    <location>
        <begin position="689"/>
        <end position="706"/>
    </location>
</feature>
<dbReference type="PANTHER" id="PTHR23278">
    <property type="entry name" value="SIDESTEP PROTEIN"/>
    <property type="match status" value="1"/>
</dbReference>
<reference evidence="7 8" key="1">
    <citation type="submission" date="2019-08" db="EMBL/GenBank/DDBJ databases">
        <authorList>
            <person name="Alioto T."/>
            <person name="Alioto T."/>
            <person name="Gomez Garrido J."/>
        </authorList>
    </citation>
    <scope>NUCLEOTIDE SEQUENCE [LARGE SCALE GENOMIC DNA]</scope>
</reference>
<dbReference type="PANTHER" id="PTHR23278:SF19">
    <property type="entry name" value="OBSCURIN"/>
    <property type="match status" value="1"/>
</dbReference>
<feature type="compositionally biased region" description="Basic and acidic residues" evidence="4">
    <location>
        <begin position="330"/>
        <end position="345"/>
    </location>
</feature>
<feature type="domain" description="Ig-like" evidence="6">
    <location>
        <begin position="896"/>
        <end position="995"/>
    </location>
</feature>
<feature type="region of interest" description="Disordered" evidence="4">
    <location>
        <begin position="687"/>
        <end position="768"/>
    </location>
</feature>
<dbReference type="SMART" id="SM00409">
    <property type="entry name" value="IG"/>
    <property type="match status" value="5"/>
</dbReference>
<evidence type="ECO:0000256" key="2">
    <source>
        <dbReference type="ARBA" id="ARBA00023136"/>
    </source>
</evidence>
<feature type="compositionally biased region" description="Pro residues" evidence="4">
    <location>
        <begin position="1585"/>
        <end position="1595"/>
    </location>
</feature>
<feature type="compositionally biased region" description="Low complexity" evidence="4">
    <location>
        <begin position="1554"/>
        <end position="1568"/>
    </location>
</feature>
<feature type="domain" description="Ig-like" evidence="6">
    <location>
        <begin position="785"/>
        <end position="885"/>
    </location>
</feature>
<evidence type="ECO:0000256" key="4">
    <source>
        <dbReference type="SAM" id="MobiDB-lite"/>
    </source>
</evidence>
<evidence type="ECO:0000313" key="8">
    <source>
        <dbReference type="Proteomes" id="UP000325440"/>
    </source>
</evidence>
<feature type="compositionally biased region" description="Basic and acidic residues" evidence="4">
    <location>
        <begin position="708"/>
        <end position="718"/>
    </location>
</feature>
<feature type="compositionally biased region" description="Basic and acidic residues" evidence="4">
    <location>
        <begin position="411"/>
        <end position="426"/>
    </location>
</feature>
<dbReference type="Gene3D" id="2.60.40.10">
    <property type="entry name" value="Immunoglobulins"/>
    <property type="match status" value="5"/>
</dbReference>
<feature type="region of interest" description="Disordered" evidence="4">
    <location>
        <begin position="14"/>
        <end position="77"/>
    </location>
</feature>
<feature type="transmembrane region" description="Helical" evidence="5">
    <location>
        <begin position="1222"/>
        <end position="1244"/>
    </location>
</feature>
<evidence type="ECO:0000256" key="5">
    <source>
        <dbReference type="SAM" id="Phobius"/>
    </source>
</evidence>
<proteinExistence type="predicted"/>
<dbReference type="InterPro" id="IPR013783">
    <property type="entry name" value="Ig-like_fold"/>
</dbReference>
<dbReference type="EMBL" id="CABPRJ010000484">
    <property type="protein sequence ID" value="VVC28852.1"/>
    <property type="molecule type" value="Genomic_DNA"/>
</dbReference>
<dbReference type="InterPro" id="IPR003599">
    <property type="entry name" value="Ig_sub"/>
</dbReference>
<organism evidence="7 8">
    <name type="scientific">Cinara cedri</name>
    <dbReference type="NCBI Taxonomy" id="506608"/>
    <lineage>
        <taxon>Eukaryota</taxon>
        <taxon>Metazoa</taxon>
        <taxon>Ecdysozoa</taxon>
        <taxon>Arthropoda</taxon>
        <taxon>Hexapoda</taxon>
        <taxon>Insecta</taxon>
        <taxon>Pterygota</taxon>
        <taxon>Neoptera</taxon>
        <taxon>Paraneoptera</taxon>
        <taxon>Hemiptera</taxon>
        <taxon>Sternorrhyncha</taxon>
        <taxon>Aphidomorpha</taxon>
        <taxon>Aphidoidea</taxon>
        <taxon>Aphididae</taxon>
        <taxon>Lachninae</taxon>
        <taxon>Cinara</taxon>
    </lineage>
</organism>
<keyword evidence="5" id="KW-1133">Transmembrane helix</keyword>
<evidence type="ECO:0000256" key="1">
    <source>
        <dbReference type="ARBA" id="ARBA00004167"/>
    </source>
</evidence>
<dbReference type="OrthoDB" id="10006996at2759"/>
<name>A0A5E4MEW5_9HEMI</name>
<dbReference type="InterPro" id="IPR003598">
    <property type="entry name" value="Ig_sub2"/>
</dbReference>
<dbReference type="CDD" id="cd00096">
    <property type="entry name" value="Ig"/>
    <property type="match status" value="1"/>
</dbReference>
<protein>
    <submittedName>
        <fullName evidence="7">Fibronectin type III,Immunoglobulin subtype,Immunoglobulin-like domain,Immunoglobulin-like</fullName>
    </submittedName>
</protein>
<feature type="region of interest" description="Disordered" evidence="4">
    <location>
        <begin position="1541"/>
        <end position="1598"/>
    </location>
</feature>
<evidence type="ECO:0000313" key="7">
    <source>
        <dbReference type="EMBL" id="VVC28852.1"/>
    </source>
</evidence>
<keyword evidence="3" id="KW-1015">Disulfide bond</keyword>
<feature type="region of interest" description="Disordered" evidence="4">
    <location>
        <begin position="1283"/>
        <end position="1304"/>
    </location>
</feature>
<comment type="subcellular location">
    <subcellularLocation>
        <location evidence="1">Membrane</location>
        <topology evidence="1">Single-pass membrane protein</topology>
    </subcellularLocation>
</comment>
<sequence>MLSTCRTVVVCDERRGSQPEDSAAADSYRKKKCSTTEPLQPSRGGEFAERTATVSGRCSDGDRETAERSTGVTGKRDGVVRSGRIAAVRDAPGSEIGACRVYPTAGDKAADENEYHPVRRRIVANGKSGDETAAATEIQSYVPHNGRRQNNEDRPLRKWLFASYQHHHYRGHRNHHHLHMWTSSCCWWLLVLYAAVVVVASFARAAHSAKDVPVYHVRAVAGQQARLPCDISLVTDEEDPSSDPGADSAALDGESSLASGVSRNQRDAVLLVLWYRDDLGTPIYSVDARSSATHNHQQDDLMTTGAERWSDRQVFGERAHFHVNEVGSEGDSKKSKETDGDGDQKKSIVSTYYSSELRIDRVSVKDAIHLYRCRVDFRLAQTRNSKVNLTVIVPPDRMEITDLATGRQLLQRKDNDGANNKKDRGPEASSTTVVGPYVEGSDVHVRCRVYGGKPRPRVAWFRDNRLLKPESDDPEDMTGTQQQGAVAAVDGYATASVTSSSSTSTGGENSEEVVEVDLTLAGLTRSDLHTELTCRAWNYFYVDDEYSITVTNSGTSNIDTTIEKEQIGVEVDPGHWTPRQRQASLTAVAHVDMNFPPLTVQILPITDNGRFNDDDLQPPPFTQSSAKISPSSDGGDHLAVQSSKIHEKSQLQPLTAGRKYKLPCRAYGSRPPAKLTWWMDGRRLDNTHETTSSDGNSTTSVLSFTPTKPDKPGYHNDGNENGSPDYDGRLTCRAENPQHQLQKSTSQRKHTAIEATGSGADPPDDDAAGSQFIQSTWLLRIQYVPYTQIKLGTSLLANDIREGTDVYFDCTVDAVPPAYKVQWKRDGKELHHNTGGGSSGSGLTTTIIISNQSLVLQGVSRHETGHYTCGAENAEGPGPHSAPIYLDVLYAPTCAPSGSSKSAQRVVYGVAKKETVTIACHVQANPLPTEYRWSFNNTISSIANTAGAGSSGSMMKQRFNGIGTLAGSSLNSSKTLTYAPRTDFDYGTVECWARNRVGMQSSPCVYHVIAAGRPDRVTNCTVINSRAGMIYNGTRRSRSSRNAGSHIFIRCTEGYDGGLTQHLWAEIREASKIHRSDLDVDDLGGDLVLNVTGIDEQDRQDFSNLDLDENKKGPANSASPPVKVFVARGLKPGAVYRIDVMASNAKGRSEPLTLMVSIPKGSAGTDTNESNQNGISNTMTTIDGQDPDRARNLLLEQQREQERDRRMQENGGLQGEFRMTPAMIIVLGVAGSLVVIACGAATYLRYHRDDDDEDQEQRDRAQNGADGTVVECDGALSKTVTAADEASQTAAGPGRGAAQPDNAVPNIIGHKKQIDKEYLYRTGRQTMQVGPSSSEQSVRYGSDVSVGPSVTFIPSPTSVLRGTNASNVYVGAASTQHCKGTQHQQTDKPGLQGRAPSQSYHCRNPDIIPAPLQQMSPGAVYNNYKEHGGDSADSMTLIVASSTSSSPIHNHRQMVHQQQHNRGYNNRGGQYHQGVMTLRRPVVINNQYYGGGGGGGTLQRNVLQQPDASGPPIVMVKDASVGPVSYHPQATSAYCTLPRASYHQHHHHQHSSHQHYPQQHKQQQQSQQVPMMHNHNYRETDASETPPPPPPPPWPSHGGGAYPTVIVVPSPPYPSSPGATAAIVAGTVPTAAADAKPLQQTTVVSNKRESAV</sequence>
<feature type="compositionally biased region" description="Polar residues" evidence="4">
    <location>
        <begin position="1164"/>
        <end position="1183"/>
    </location>
</feature>
<dbReference type="InterPro" id="IPR036179">
    <property type="entry name" value="Ig-like_dom_sf"/>
</dbReference>
<feature type="domain" description="Ig-like" evidence="6">
    <location>
        <begin position="426"/>
        <end position="551"/>
    </location>
</feature>
<dbReference type="SMART" id="SM00408">
    <property type="entry name" value="IGc2"/>
    <property type="match status" value="1"/>
</dbReference>
<dbReference type="GO" id="GO:0016020">
    <property type="term" value="C:membrane"/>
    <property type="evidence" value="ECO:0007669"/>
    <property type="project" value="UniProtKB-SubCell"/>
</dbReference>
<feature type="region of interest" description="Disordered" evidence="4">
    <location>
        <begin position="322"/>
        <end position="345"/>
    </location>
</feature>
<feature type="region of interest" description="Disordered" evidence="4">
    <location>
        <begin position="1161"/>
        <end position="1186"/>
    </location>
</feature>
<feature type="region of interest" description="Disordered" evidence="4">
    <location>
        <begin position="403"/>
        <end position="435"/>
    </location>
</feature>
<gene>
    <name evidence="7" type="ORF">CINCED_3A023015</name>
</gene>
<accession>A0A5E4MEW5</accession>